<feature type="compositionally biased region" description="Basic and acidic residues" evidence="1">
    <location>
        <begin position="163"/>
        <end position="183"/>
    </location>
</feature>
<evidence type="ECO:0000313" key="3">
    <source>
        <dbReference type="Proteomes" id="UP000002058"/>
    </source>
</evidence>
<evidence type="ECO:0000256" key="1">
    <source>
        <dbReference type="SAM" id="MobiDB-lite"/>
    </source>
</evidence>
<sequence length="340" mass="37934">MASGIARAASGSPPRSGANLKGFMGASGSSWDTKQFNYFEIKPRAARIATGFPSFLANFRTSCLQPDIQKRLKEVGSGTLTQLDHQKLSMGFGGELSPAGTMVGPFYAFLAMVKEIPHDEAQDVARQHPKRDTKPVQRPGYVRTDSLELEGSSPEMSSDDDGDKSYTAKSEDTDQSSHERRKKPEIVTQVTLILFNQVVYEGSDLNQRGTRQRTPEVQRLEWHITPTKFYISAPRVGSTSISDGSLFWKRYDSNSNWVMKDPLVYCSVELSEYDRTLDLALKLGKLDLDNKKTPTLDVFETHQYNLSNPDDREQAAKILLAMGEYHGQNGPLLKDWVSNG</sequence>
<keyword evidence="3" id="KW-1185">Reference proteome</keyword>
<dbReference type="EMBL" id="CH476619">
    <property type="protein sequence ID" value="EEP82395.1"/>
    <property type="molecule type" value="Genomic_DNA"/>
</dbReference>
<protein>
    <submittedName>
        <fullName evidence="2">Uncharacterized protein</fullName>
    </submittedName>
</protein>
<gene>
    <name evidence="2" type="ORF">UREG_07260</name>
</gene>
<evidence type="ECO:0000313" key="2">
    <source>
        <dbReference type="EMBL" id="EEP82395.1"/>
    </source>
</evidence>
<feature type="region of interest" description="Disordered" evidence="1">
    <location>
        <begin position="122"/>
        <end position="183"/>
    </location>
</feature>
<dbReference type="Proteomes" id="UP000002058">
    <property type="component" value="Unassembled WGS sequence"/>
</dbReference>
<dbReference type="InParanoid" id="C4JYK9"/>
<accession>C4JYK9</accession>
<dbReference type="KEGG" id="ure:UREG_07260"/>
<proteinExistence type="predicted"/>
<reference evidence="3" key="1">
    <citation type="journal article" date="2009" name="Genome Res.">
        <title>Comparative genomic analyses of the human fungal pathogens Coccidioides and their relatives.</title>
        <authorList>
            <person name="Sharpton T.J."/>
            <person name="Stajich J.E."/>
            <person name="Rounsley S.D."/>
            <person name="Gardner M.J."/>
            <person name="Wortman J.R."/>
            <person name="Jordar V.S."/>
            <person name="Maiti R."/>
            <person name="Kodira C.D."/>
            <person name="Neafsey D.E."/>
            <person name="Zeng Q."/>
            <person name="Hung C.-Y."/>
            <person name="McMahan C."/>
            <person name="Muszewska A."/>
            <person name="Grynberg M."/>
            <person name="Mandel M.A."/>
            <person name="Kellner E.M."/>
            <person name="Barker B.M."/>
            <person name="Galgiani J.N."/>
            <person name="Orbach M.J."/>
            <person name="Kirkland T.N."/>
            <person name="Cole G.T."/>
            <person name="Henn M.R."/>
            <person name="Birren B.W."/>
            <person name="Taylor J.W."/>
        </authorList>
    </citation>
    <scope>NUCLEOTIDE SEQUENCE [LARGE SCALE GENOMIC DNA]</scope>
    <source>
        <strain evidence="3">UAMH 1704</strain>
    </source>
</reference>
<dbReference type="eggNOG" id="ENOG502T5FK">
    <property type="taxonomic scope" value="Eukaryota"/>
</dbReference>
<dbReference type="GeneID" id="8438805"/>
<dbReference type="RefSeq" id="XP_002582487.1">
    <property type="nucleotide sequence ID" value="XM_002582441.1"/>
</dbReference>
<organism evidence="2 3">
    <name type="scientific">Uncinocarpus reesii (strain UAMH 1704)</name>
    <dbReference type="NCBI Taxonomy" id="336963"/>
    <lineage>
        <taxon>Eukaryota</taxon>
        <taxon>Fungi</taxon>
        <taxon>Dikarya</taxon>
        <taxon>Ascomycota</taxon>
        <taxon>Pezizomycotina</taxon>
        <taxon>Eurotiomycetes</taxon>
        <taxon>Eurotiomycetidae</taxon>
        <taxon>Onygenales</taxon>
        <taxon>Onygenaceae</taxon>
        <taxon>Uncinocarpus</taxon>
    </lineage>
</organism>
<name>C4JYK9_UNCRE</name>
<dbReference type="HOGENOM" id="CLU_816827_0_0_1"/>
<dbReference type="AlphaFoldDB" id="C4JYK9"/>
<feature type="compositionally biased region" description="Basic and acidic residues" evidence="1">
    <location>
        <begin position="122"/>
        <end position="135"/>
    </location>
</feature>
<dbReference type="VEuPathDB" id="FungiDB:UREG_07260"/>